<organism evidence="1 2">
    <name type="scientific">Aduncisulcus paluster</name>
    <dbReference type="NCBI Taxonomy" id="2918883"/>
    <lineage>
        <taxon>Eukaryota</taxon>
        <taxon>Metamonada</taxon>
        <taxon>Carpediemonas-like organisms</taxon>
        <taxon>Aduncisulcus</taxon>
    </lineage>
</organism>
<accession>A0ABQ5KY55</accession>
<sequence>MQILKATLGNFRNEEHFQFQTEFKGLVEQYTPETLNIEAAWILFLSAYNQEAGALNVVQKSTVTEAIAETDQWRDGLFMGLYYTVKGAIYHLDRKSKGCRTDKNSTRLFWKH</sequence>
<dbReference type="Proteomes" id="UP001057375">
    <property type="component" value="Unassembled WGS sequence"/>
</dbReference>
<gene>
    <name evidence="1" type="ORF">ADUPG1_003310</name>
</gene>
<name>A0ABQ5KY55_9EUKA</name>
<evidence type="ECO:0000313" key="2">
    <source>
        <dbReference type="Proteomes" id="UP001057375"/>
    </source>
</evidence>
<protein>
    <submittedName>
        <fullName evidence="1">Uncharacterized protein</fullName>
    </submittedName>
</protein>
<evidence type="ECO:0000313" key="1">
    <source>
        <dbReference type="EMBL" id="GKT37358.1"/>
    </source>
</evidence>
<proteinExistence type="predicted"/>
<comment type="caution">
    <text evidence="1">The sequence shown here is derived from an EMBL/GenBank/DDBJ whole genome shotgun (WGS) entry which is preliminary data.</text>
</comment>
<reference evidence="1" key="1">
    <citation type="submission" date="2022-03" db="EMBL/GenBank/DDBJ databases">
        <title>Draft genome sequence of Aduncisulcus paluster, a free-living microaerophilic Fornicata.</title>
        <authorList>
            <person name="Yuyama I."/>
            <person name="Kume K."/>
            <person name="Tamura T."/>
            <person name="Inagaki Y."/>
            <person name="Hashimoto T."/>
        </authorList>
    </citation>
    <scope>NUCLEOTIDE SEQUENCE</scope>
    <source>
        <strain evidence="1">NY0171</strain>
    </source>
</reference>
<dbReference type="EMBL" id="BQXS01004496">
    <property type="protein sequence ID" value="GKT37358.1"/>
    <property type="molecule type" value="Genomic_DNA"/>
</dbReference>
<keyword evidence="2" id="KW-1185">Reference proteome</keyword>